<name>A0A923L7U8_9BACI</name>
<protein>
    <submittedName>
        <fullName evidence="1">Uncharacterized protein</fullName>
    </submittedName>
</protein>
<dbReference type="RefSeq" id="WP_186870685.1">
    <property type="nucleotide sequence ID" value="NZ_JACOOL010000011.1"/>
</dbReference>
<evidence type="ECO:0000313" key="2">
    <source>
        <dbReference type="Proteomes" id="UP000637359"/>
    </source>
</evidence>
<accession>A0A923L7U8</accession>
<dbReference type="Proteomes" id="UP000637359">
    <property type="component" value="Unassembled WGS sequence"/>
</dbReference>
<proteinExistence type="predicted"/>
<comment type="caution">
    <text evidence="1">The sequence shown here is derived from an EMBL/GenBank/DDBJ whole genome shotgun (WGS) entry which is preliminary data.</text>
</comment>
<sequence>MGKEERKSTRINHGKICPKEIETIVEQLGKLREIQRDAYISKLIERSDRQKLAFSSLIYLRKLIVHNSKFDDKTKNYYLNIIEQLTHQLQHTLSPMEVRFIFTEIADLKNRLTSRSRYFIRRFWSFLSEMRDSAVSLLRTIFSGKKSK</sequence>
<dbReference type="AlphaFoldDB" id="A0A923L7U8"/>
<organism evidence="1 2">
    <name type="scientific">Ornithinibacillus hominis</name>
    <dbReference type="NCBI Taxonomy" id="2763055"/>
    <lineage>
        <taxon>Bacteria</taxon>
        <taxon>Bacillati</taxon>
        <taxon>Bacillota</taxon>
        <taxon>Bacilli</taxon>
        <taxon>Bacillales</taxon>
        <taxon>Bacillaceae</taxon>
        <taxon>Ornithinibacillus</taxon>
    </lineage>
</organism>
<gene>
    <name evidence="1" type="ORF">H8S33_14360</name>
</gene>
<reference evidence="1" key="1">
    <citation type="submission" date="2020-08" db="EMBL/GenBank/DDBJ databases">
        <title>Genome public.</title>
        <authorList>
            <person name="Liu C."/>
            <person name="Sun Q."/>
        </authorList>
    </citation>
    <scope>NUCLEOTIDE SEQUENCE</scope>
    <source>
        <strain evidence="1">BX22</strain>
    </source>
</reference>
<keyword evidence="2" id="KW-1185">Reference proteome</keyword>
<evidence type="ECO:0000313" key="1">
    <source>
        <dbReference type="EMBL" id="MBC5637976.1"/>
    </source>
</evidence>
<dbReference type="EMBL" id="JACOOL010000011">
    <property type="protein sequence ID" value="MBC5637976.1"/>
    <property type="molecule type" value="Genomic_DNA"/>
</dbReference>